<dbReference type="SUPFAM" id="SSF52402">
    <property type="entry name" value="Adenine nucleotide alpha hydrolases-like"/>
    <property type="match status" value="1"/>
</dbReference>
<name>A0A7V5XG49_9BACT</name>
<comment type="caution">
    <text evidence="5">The sequence shown here is derived from an EMBL/GenBank/DDBJ whole genome shotgun (WGS) entry which is preliminary data.</text>
</comment>
<organism evidence="5">
    <name type="scientific">Thermodesulfobacterium geofontis</name>
    <dbReference type="NCBI Taxonomy" id="1295609"/>
    <lineage>
        <taxon>Bacteria</taxon>
        <taxon>Pseudomonadati</taxon>
        <taxon>Thermodesulfobacteriota</taxon>
        <taxon>Thermodesulfobacteria</taxon>
        <taxon>Thermodesulfobacteriales</taxon>
        <taxon>Thermodesulfobacteriaceae</taxon>
        <taxon>Thermodesulfobacterium</taxon>
    </lineage>
</organism>
<dbReference type="Gene3D" id="3.40.50.620">
    <property type="entry name" value="HUPs"/>
    <property type="match status" value="1"/>
</dbReference>
<evidence type="ECO:0000313" key="5">
    <source>
        <dbReference type="EMBL" id="HHQ15836.1"/>
    </source>
</evidence>
<feature type="domain" description="Asparagine synthetase" evidence="4">
    <location>
        <begin position="142"/>
        <end position="413"/>
    </location>
</feature>
<dbReference type="InterPro" id="IPR051786">
    <property type="entry name" value="ASN_synthetase/amidase"/>
</dbReference>
<dbReference type="InterPro" id="IPR014729">
    <property type="entry name" value="Rossmann-like_a/b/a_fold"/>
</dbReference>
<dbReference type="Pfam" id="PF00733">
    <property type="entry name" value="Asn_synthase"/>
    <property type="match status" value="1"/>
</dbReference>
<dbReference type="GO" id="GO:0006529">
    <property type="term" value="P:asparagine biosynthetic process"/>
    <property type="evidence" value="ECO:0007669"/>
    <property type="project" value="InterPro"/>
</dbReference>
<dbReference type="AlphaFoldDB" id="A0A7V5XG49"/>
<dbReference type="GO" id="GO:0004066">
    <property type="term" value="F:asparagine synthase (glutamine-hydrolyzing) activity"/>
    <property type="evidence" value="ECO:0007669"/>
    <property type="project" value="UniProtKB-EC"/>
</dbReference>
<dbReference type="PANTHER" id="PTHR43284:SF1">
    <property type="entry name" value="ASPARAGINE SYNTHETASE"/>
    <property type="match status" value="1"/>
</dbReference>
<reference evidence="5" key="1">
    <citation type="journal article" date="2020" name="mSystems">
        <title>Genome- and Community-Level Interaction Insights into Carbon Utilization and Element Cycling Functions of Hydrothermarchaeota in Hydrothermal Sediment.</title>
        <authorList>
            <person name="Zhou Z."/>
            <person name="Liu Y."/>
            <person name="Xu W."/>
            <person name="Pan J."/>
            <person name="Luo Z.H."/>
            <person name="Li M."/>
        </authorList>
    </citation>
    <scope>NUCLEOTIDE SEQUENCE [LARGE SCALE GENOMIC DNA]</scope>
    <source>
        <strain evidence="5">SpSt-106</strain>
    </source>
</reference>
<dbReference type="EC" id="6.3.5.4" evidence="2"/>
<dbReference type="EMBL" id="DRWR01000059">
    <property type="protein sequence ID" value="HHQ15836.1"/>
    <property type="molecule type" value="Genomic_DNA"/>
</dbReference>
<evidence type="ECO:0000256" key="1">
    <source>
        <dbReference type="ARBA" id="ARBA00005187"/>
    </source>
</evidence>
<evidence type="ECO:0000256" key="3">
    <source>
        <dbReference type="ARBA" id="ARBA00048741"/>
    </source>
</evidence>
<accession>A0A7V5XG49</accession>
<dbReference type="InterPro" id="IPR001962">
    <property type="entry name" value="Asn_synthase"/>
</dbReference>
<protein>
    <recommendedName>
        <fullName evidence="2">asparagine synthase (glutamine-hydrolyzing)</fullName>
        <ecNumber evidence="2">6.3.5.4</ecNumber>
    </recommendedName>
</protein>
<dbReference type="PANTHER" id="PTHR43284">
    <property type="entry name" value="ASPARAGINE SYNTHETASE (GLUTAMINE-HYDROLYZING)"/>
    <property type="match status" value="1"/>
</dbReference>
<proteinExistence type="predicted"/>
<sequence>MVKKIIAEEIKDKIILGGAKTFDKVLYFYLSPDRKYLIYSNSANTLLNHPEVKKPLTLSSKGVSFFLQSGVIPSPYTIYKEVFNLSIGDYVFVYSKNKKIELEFFHEFPYPSYKRIKGKKADLDHILFLLSQCILKKINPTKEVFLFQSVGKDSNTILLALVEAGLRDQTTCATLALPGSKKDESELASEIAKKLGFKHVKLYLPPKITSTEIDILEKYFSSIPFSCADGNLLGYPLYQLQIDFSGSNLLDGSGNDYYFGHVPRPIEYKRQKIYPKFKFLRPLAERLPSGNIIHRLARSRCEMVGFTGITLADLLKFYPQAEPVYPYWFSEDEKRKDWDYFDLKADVWVTYAEFGNVIRKVSNFTDTFEVNLVLPWADEALADYIGSLDEAEVLDRGNFKNKLPLRRLLYERLGIDSDKIGKFSYSFPTLSFLEMMKDRVKEEVLSCKVWERKGIEKFWRILEERAKKDKLWQKIYERLFFLSSFINHSKYLNSEKP</sequence>
<comment type="catalytic activity">
    <reaction evidence="3">
        <text>L-aspartate + L-glutamine + ATP + H2O = L-asparagine + L-glutamate + AMP + diphosphate + H(+)</text>
        <dbReference type="Rhea" id="RHEA:12228"/>
        <dbReference type="ChEBI" id="CHEBI:15377"/>
        <dbReference type="ChEBI" id="CHEBI:15378"/>
        <dbReference type="ChEBI" id="CHEBI:29985"/>
        <dbReference type="ChEBI" id="CHEBI:29991"/>
        <dbReference type="ChEBI" id="CHEBI:30616"/>
        <dbReference type="ChEBI" id="CHEBI:33019"/>
        <dbReference type="ChEBI" id="CHEBI:58048"/>
        <dbReference type="ChEBI" id="CHEBI:58359"/>
        <dbReference type="ChEBI" id="CHEBI:456215"/>
        <dbReference type="EC" id="6.3.5.4"/>
    </reaction>
</comment>
<evidence type="ECO:0000256" key="2">
    <source>
        <dbReference type="ARBA" id="ARBA00012737"/>
    </source>
</evidence>
<evidence type="ECO:0000259" key="4">
    <source>
        <dbReference type="Pfam" id="PF00733"/>
    </source>
</evidence>
<comment type="pathway">
    <text evidence="1">Amino-acid biosynthesis; L-asparagine biosynthesis; L-asparagine from L-aspartate (L-Gln route): step 1/1.</text>
</comment>
<gene>
    <name evidence="5" type="ORF">ENM15_03340</name>
</gene>